<accession>A0A518D8Y2</accession>
<reference evidence="2 3" key="1">
    <citation type="submission" date="2019-02" db="EMBL/GenBank/DDBJ databases">
        <title>Deep-cultivation of Planctomycetes and their phenomic and genomic characterization uncovers novel biology.</title>
        <authorList>
            <person name="Wiegand S."/>
            <person name="Jogler M."/>
            <person name="Boedeker C."/>
            <person name="Pinto D."/>
            <person name="Vollmers J."/>
            <person name="Rivas-Marin E."/>
            <person name="Kohn T."/>
            <person name="Peeters S.H."/>
            <person name="Heuer A."/>
            <person name="Rast P."/>
            <person name="Oberbeckmann S."/>
            <person name="Bunk B."/>
            <person name="Jeske O."/>
            <person name="Meyerdierks A."/>
            <person name="Storesund J.E."/>
            <person name="Kallscheuer N."/>
            <person name="Luecker S."/>
            <person name="Lage O.M."/>
            <person name="Pohl T."/>
            <person name="Merkel B.J."/>
            <person name="Hornburger P."/>
            <person name="Mueller R.-W."/>
            <person name="Bruemmer F."/>
            <person name="Labrenz M."/>
            <person name="Spormann A.M."/>
            <person name="Op den Camp H."/>
            <person name="Overmann J."/>
            <person name="Amann R."/>
            <person name="Jetten M.S.M."/>
            <person name="Mascher T."/>
            <person name="Medema M.H."/>
            <person name="Devos D.P."/>
            <person name="Kaster A.-K."/>
            <person name="Ovreas L."/>
            <person name="Rohde M."/>
            <person name="Galperin M.Y."/>
            <person name="Jogler C."/>
        </authorList>
    </citation>
    <scope>NUCLEOTIDE SEQUENCE [LARGE SCALE GENOMIC DNA]</scope>
    <source>
        <strain evidence="2 3">Pla175</strain>
    </source>
</reference>
<proteinExistence type="predicted"/>
<protein>
    <recommendedName>
        <fullName evidence="4">PEP-CTERM protein-sorting domain-containing protein</fullName>
    </recommendedName>
</protein>
<evidence type="ECO:0000313" key="2">
    <source>
        <dbReference type="EMBL" id="QDU87939.1"/>
    </source>
</evidence>
<evidence type="ECO:0008006" key="4">
    <source>
        <dbReference type="Google" id="ProtNLM"/>
    </source>
</evidence>
<sequence precursor="true">MFRLLRCTVVAFLTLSLAPSVQCAPIVTATHQFPPDFDDSRFRGTGAQAGMGIDSGTLYDNRVAQTFITEVGGRLATASFVARRFSGTMDELKVSIFTMLDGQPATEIASTRLEAEAFGEDLIFSPATYTSVADFTSRHVLLDPETEYAMVFSVDVVDARYQIQGYLLSGESHSPYPNGSFLKSQNGSPFEPGASTADLYFQVTVTPVPEPAAITLTTLAVSSCLTLRKRQVALPS</sequence>
<dbReference type="RefSeq" id="WP_145282322.1">
    <property type="nucleotide sequence ID" value="NZ_CP036291.1"/>
</dbReference>
<dbReference type="Proteomes" id="UP000317429">
    <property type="component" value="Chromosome"/>
</dbReference>
<organism evidence="2 3">
    <name type="scientific">Pirellulimonas nuda</name>
    <dbReference type="NCBI Taxonomy" id="2528009"/>
    <lineage>
        <taxon>Bacteria</taxon>
        <taxon>Pseudomonadati</taxon>
        <taxon>Planctomycetota</taxon>
        <taxon>Planctomycetia</taxon>
        <taxon>Pirellulales</taxon>
        <taxon>Lacipirellulaceae</taxon>
        <taxon>Pirellulimonas</taxon>
    </lineage>
</organism>
<name>A0A518D8Y2_9BACT</name>
<keyword evidence="1" id="KW-0732">Signal</keyword>
<feature type="signal peptide" evidence="1">
    <location>
        <begin position="1"/>
        <end position="23"/>
    </location>
</feature>
<gene>
    <name evidence="2" type="ORF">Pla175_13060</name>
</gene>
<feature type="chain" id="PRO_5021849306" description="PEP-CTERM protein-sorting domain-containing protein" evidence="1">
    <location>
        <begin position="24"/>
        <end position="236"/>
    </location>
</feature>
<dbReference type="EMBL" id="CP036291">
    <property type="protein sequence ID" value="QDU87939.1"/>
    <property type="molecule type" value="Genomic_DNA"/>
</dbReference>
<dbReference type="KEGG" id="pnd:Pla175_13060"/>
<evidence type="ECO:0000313" key="3">
    <source>
        <dbReference type="Proteomes" id="UP000317429"/>
    </source>
</evidence>
<dbReference type="AlphaFoldDB" id="A0A518D8Y2"/>
<keyword evidence="3" id="KW-1185">Reference proteome</keyword>
<evidence type="ECO:0000256" key="1">
    <source>
        <dbReference type="SAM" id="SignalP"/>
    </source>
</evidence>